<sequence>MQQEQLKRRARLLVNKDKIAFLISCPFIFSRISFRILFYNITNMLIKVKSLQLKSYSKITFTIYEYLTIYLSYK</sequence>
<name>A0ABD2BHZ4_VESMC</name>
<evidence type="ECO:0000313" key="3">
    <source>
        <dbReference type="Proteomes" id="UP001607303"/>
    </source>
</evidence>
<reference evidence="2 3" key="1">
    <citation type="journal article" date="2024" name="Ann. Entomol. Soc. Am.">
        <title>Genomic analyses of the southern and eastern yellowjacket wasps (Hymenoptera: Vespidae) reveal evolutionary signatures of social life.</title>
        <authorList>
            <person name="Catto M.A."/>
            <person name="Caine P.B."/>
            <person name="Orr S.E."/>
            <person name="Hunt B.G."/>
            <person name="Goodisman M.A.D."/>
        </authorList>
    </citation>
    <scope>NUCLEOTIDE SEQUENCE [LARGE SCALE GENOMIC DNA]</scope>
    <source>
        <strain evidence="2">232</strain>
        <tissue evidence="2">Head and thorax</tissue>
    </source>
</reference>
<keyword evidence="3" id="KW-1185">Reference proteome</keyword>
<organism evidence="2 3">
    <name type="scientific">Vespula maculifrons</name>
    <name type="common">Eastern yellow jacket</name>
    <name type="synonym">Wasp</name>
    <dbReference type="NCBI Taxonomy" id="7453"/>
    <lineage>
        <taxon>Eukaryota</taxon>
        <taxon>Metazoa</taxon>
        <taxon>Ecdysozoa</taxon>
        <taxon>Arthropoda</taxon>
        <taxon>Hexapoda</taxon>
        <taxon>Insecta</taxon>
        <taxon>Pterygota</taxon>
        <taxon>Neoptera</taxon>
        <taxon>Endopterygota</taxon>
        <taxon>Hymenoptera</taxon>
        <taxon>Apocrita</taxon>
        <taxon>Aculeata</taxon>
        <taxon>Vespoidea</taxon>
        <taxon>Vespidae</taxon>
        <taxon>Vespinae</taxon>
        <taxon>Vespula</taxon>
    </lineage>
</organism>
<dbReference type="AlphaFoldDB" id="A0ABD2BHZ4"/>
<keyword evidence="1" id="KW-1133">Transmembrane helix</keyword>
<keyword evidence="1" id="KW-0812">Transmembrane</keyword>
<gene>
    <name evidence="2" type="ORF">V1477_014621</name>
</gene>
<evidence type="ECO:0000313" key="2">
    <source>
        <dbReference type="EMBL" id="KAL2732380.1"/>
    </source>
</evidence>
<dbReference type="Proteomes" id="UP001607303">
    <property type="component" value="Unassembled WGS sequence"/>
</dbReference>
<protein>
    <submittedName>
        <fullName evidence="2">Uncharacterized protein</fullName>
    </submittedName>
</protein>
<proteinExistence type="predicted"/>
<comment type="caution">
    <text evidence="2">The sequence shown here is derived from an EMBL/GenBank/DDBJ whole genome shotgun (WGS) entry which is preliminary data.</text>
</comment>
<feature type="transmembrane region" description="Helical" evidence="1">
    <location>
        <begin position="20"/>
        <end position="41"/>
    </location>
</feature>
<dbReference type="EMBL" id="JAYRBN010000075">
    <property type="protein sequence ID" value="KAL2732380.1"/>
    <property type="molecule type" value="Genomic_DNA"/>
</dbReference>
<keyword evidence="1" id="KW-0472">Membrane</keyword>
<evidence type="ECO:0000256" key="1">
    <source>
        <dbReference type="SAM" id="Phobius"/>
    </source>
</evidence>
<accession>A0ABD2BHZ4</accession>